<feature type="region of interest" description="Disordered" evidence="1">
    <location>
        <begin position="1"/>
        <end position="182"/>
    </location>
</feature>
<sequence>MVSEGQKSDSQTVKPEDALRNKYAQLKAKKLAAQQKSGAAGAAAGGSSLPSPASAAASSSSAAASSSVSSSASLKEKFEAQDGKKRKLEREPETVKASSLTRDVIQAVQSSTKRGNADPAISPEVKKAKVMNMIPKRQTPISSKPPEREGKVPGSDASDSGSPWSKAGNASSGNSGFTSGLPQEFQGKLQTLVDQQLMTSEEVEGIKQCIRSEQDDTASKALEQFLKSNMEDIKNKVGYFHAMLRKAKDGRGRMPFKEGENETPGSSKLICPEEERVFQDMSLNEGRMIEKEIRLDNISCSLPPPESLFCEEENMDPEMMAIKSNLMDSVDKLKSLDAVTRNKNALMGRLLLVLKSAKPELGSNWWAQYFEIFNSYSVIPNSCQNEEKLKSLHLFECPIAGGGFAASVSAFNHFLKLKHSNFSWDWTGHTGQEWEMRCKVGKNENSRSEEERFIRNTLDHWVFSKEGHDVTIDQSTIDALWKRTQGRGTCHIVVADSGNKKAEDFHELPSRPSTRLFLSQTIAGLSSLTQGGTFILRMWQLYEKENAALVFLLNSVFAESIVCRPSTVQSPCGHVFLVCLGFKGISQLHLDALSKAVADEAEGGTSRMTMIPRSFLPSSWVQQIRTCVEFFSNVQVAAINRELDLNNNPPQYMGEIYKVRDRAAQQWRVRYNCRPLSSVQDRLTTDMGITHPNMSSAGGRHWFAIRGRFSQSFAVRA</sequence>
<dbReference type="GO" id="GO:0006370">
    <property type="term" value="P:7-methylguanosine mRNA capping"/>
    <property type="evidence" value="ECO:0007669"/>
    <property type="project" value="TreeGrafter"/>
</dbReference>
<protein>
    <recommendedName>
        <fullName evidence="2">Ribosomal RNA methyltransferase FtsJ domain-containing protein</fullName>
    </recommendedName>
</protein>
<feature type="domain" description="Ribosomal RNA methyltransferase FtsJ" evidence="2">
    <location>
        <begin position="460"/>
        <end position="582"/>
    </location>
</feature>
<feature type="compositionally biased region" description="Polar residues" evidence="1">
    <location>
        <begin position="96"/>
        <end position="114"/>
    </location>
</feature>
<dbReference type="GO" id="GO:0004483">
    <property type="term" value="F:methyltransferase cap1 activity"/>
    <property type="evidence" value="ECO:0007669"/>
    <property type="project" value="TreeGrafter"/>
</dbReference>
<dbReference type="EMBL" id="HBEO01017444">
    <property type="protein sequence ID" value="CAD8486643.1"/>
    <property type="molecule type" value="Transcribed_RNA"/>
</dbReference>
<dbReference type="PANTHER" id="PTHR16121:SF2">
    <property type="entry name" value="CAP-SPECIFIC MRNA (NUCLEOSIDE-2'-O-)-METHYLTRANSFERASE 2"/>
    <property type="match status" value="1"/>
</dbReference>
<dbReference type="InterPro" id="IPR002877">
    <property type="entry name" value="RNA_MeTrfase_FtsJ_dom"/>
</dbReference>
<feature type="compositionally biased region" description="Low complexity" evidence="1">
    <location>
        <begin position="31"/>
        <end position="73"/>
    </location>
</feature>
<proteinExistence type="predicted"/>
<dbReference type="AlphaFoldDB" id="A0A7S0EK09"/>
<dbReference type="Gene3D" id="3.40.50.12760">
    <property type="match status" value="1"/>
</dbReference>
<reference evidence="3" key="1">
    <citation type="submission" date="2021-01" db="EMBL/GenBank/DDBJ databases">
        <authorList>
            <person name="Corre E."/>
            <person name="Pelletier E."/>
            <person name="Niang G."/>
            <person name="Scheremetjew M."/>
            <person name="Finn R."/>
            <person name="Kale V."/>
            <person name="Holt S."/>
            <person name="Cochrane G."/>
            <person name="Meng A."/>
            <person name="Brown T."/>
            <person name="Cohen L."/>
        </authorList>
    </citation>
    <scope>NUCLEOTIDE SEQUENCE</scope>
    <source>
        <strain evidence="3">CCMP325</strain>
    </source>
</reference>
<feature type="compositionally biased region" description="Low complexity" evidence="1">
    <location>
        <begin position="167"/>
        <end position="176"/>
    </location>
</feature>
<feature type="compositionally biased region" description="Basic and acidic residues" evidence="1">
    <location>
        <begin position="74"/>
        <end position="94"/>
    </location>
</feature>
<accession>A0A7S0EK09</accession>
<dbReference type="GO" id="GO:0032259">
    <property type="term" value="P:methylation"/>
    <property type="evidence" value="ECO:0007669"/>
    <property type="project" value="InterPro"/>
</dbReference>
<gene>
    <name evidence="3" type="ORF">HPHI1048_LOCUS11843</name>
</gene>
<name>A0A7S0EK09_9CRYP</name>
<dbReference type="InterPro" id="IPR050851">
    <property type="entry name" value="mRNA_Cap_2O-Ribose_MeTrfase"/>
</dbReference>
<evidence type="ECO:0000259" key="2">
    <source>
        <dbReference type="Pfam" id="PF01728"/>
    </source>
</evidence>
<dbReference type="GO" id="GO:0005737">
    <property type="term" value="C:cytoplasm"/>
    <property type="evidence" value="ECO:0007669"/>
    <property type="project" value="TreeGrafter"/>
</dbReference>
<dbReference type="Pfam" id="PF01728">
    <property type="entry name" value="FtsJ"/>
    <property type="match status" value="1"/>
</dbReference>
<evidence type="ECO:0000256" key="1">
    <source>
        <dbReference type="SAM" id="MobiDB-lite"/>
    </source>
</evidence>
<dbReference type="GO" id="GO:0005634">
    <property type="term" value="C:nucleus"/>
    <property type="evidence" value="ECO:0007669"/>
    <property type="project" value="TreeGrafter"/>
</dbReference>
<dbReference type="PANTHER" id="PTHR16121">
    <property type="entry name" value="CAP-SPECIFIC MRNA (NUCLEOSIDE-2'-O-)-METHYLTRANSFERASE 1-RELATED"/>
    <property type="match status" value="1"/>
</dbReference>
<organism evidence="3">
    <name type="scientific">Hanusia phi</name>
    <dbReference type="NCBI Taxonomy" id="3032"/>
    <lineage>
        <taxon>Eukaryota</taxon>
        <taxon>Cryptophyceae</taxon>
        <taxon>Pyrenomonadales</taxon>
        <taxon>Geminigeraceae</taxon>
        <taxon>Hanusia</taxon>
    </lineage>
</organism>
<evidence type="ECO:0000313" key="3">
    <source>
        <dbReference type="EMBL" id="CAD8486643.1"/>
    </source>
</evidence>